<reference evidence="2" key="1">
    <citation type="journal article" date="2017" name="Genome Biol.">
        <title>Comparative genomics reveals high biological diversity and specific adaptations in the industrially and medically important fungal genus Aspergillus.</title>
        <authorList>
            <person name="de Vries R.P."/>
            <person name="Riley R."/>
            <person name="Wiebenga A."/>
            <person name="Aguilar-Osorio G."/>
            <person name="Amillis S."/>
            <person name="Uchima C.A."/>
            <person name="Anderluh G."/>
            <person name="Asadollahi M."/>
            <person name="Askin M."/>
            <person name="Barry K."/>
            <person name="Battaglia E."/>
            <person name="Bayram O."/>
            <person name="Benocci T."/>
            <person name="Braus-Stromeyer S.A."/>
            <person name="Caldana C."/>
            <person name="Canovas D."/>
            <person name="Cerqueira G.C."/>
            <person name="Chen F."/>
            <person name="Chen W."/>
            <person name="Choi C."/>
            <person name="Clum A."/>
            <person name="Dos Santos R.A."/>
            <person name="Damasio A.R."/>
            <person name="Diallinas G."/>
            <person name="Emri T."/>
            <person name="Fekete E."/>
            <person name="Flipphi M."/>
            <person name="Freyberg S."/>
            <person name="Gallo A."/>
            <person name="Gournas C."/>
            <person name="Habgood R."/>
            <person name="Hainaut M."/>
            <person name="Harispe M.L."/>
            <person name="Henrissat B."/>
            <person name="Hilden K.S."/>
            <person name="Hope R."/>
            <person name="Hossain A."/>
            <person name="Karabika E."/>
            <person name="Karaffa L."/>
            <person name="Karanyi Z."/>
            <person name="Krasevec N."/>
            <person name="Kuo A."/>
            <person name="Kusch H."/>
            <person name="LaButti K."/>
            <person name="Lagendijk E.L."/>
            <person name="Lapidus A."/>
            <person name="Levasseur A."/>
            <person name="Lindquist E."/>
            <person name="Lipzen A."/>
            <person name="Logrieco A.F."/>
            <person name="MacCabe A."/>
            <person name="Maekelae M.R."/>
            <person name="Malavazi I."/>
            <person name="Melin P."/>
            <person name="Meyer V."/>
            <person name="Mielnichuk N."/>
            <person name="Miskei M."/>
            <person name="Molnar A.P."/>
            <person name="Mule G."/>
            <person name="Ngan C.Y."/>
            <person name="Orejas M."/>
            <person name="Orosz E."/>
            <person name="Ouedraogo J.P."/>
            <person name="Overkamp K.M."/>
            <person name="Park H.-S."/>
            <person name="Perrone G."/>
            <person name="Piumi F."/>
            <person name="Punt P.J."/>
            <person name="Ram A.F."/>
            <person name="Ramon A."/>
            <person name="Rauscher S."/>
            <person name="Record E."/>
            <person name="Riano-Pachon D.M."/>
            <person name="Robert V."/>
            <person name="Roehrig J."/>
            <person name="Ruller R."/>
            <person name="Salamov A."/>
            <person name="Salih N.S."/>
            <person name="Samson R.A."/>
            <person name="Sandor E."/>
            <person name="Sanguinetti M."/>
            <person name="Schuetze T."/>
            <person name="Sepcic K."/>
            <person name="Shelest E."/>
            <person name="Sherlock G."/>
            <person name="Sophianopoulou V."/>
            <person name="Squina F.M."/>
            <person name="Sun H."/>
            <person name="Susca A."/>
            <person name="Todd R.B."/>
            <person name="Tsang A."/>
            <person name="Unkles S.E."/>
            <person name="van de Wiele N."/>
            <person name="van Rossen-Uffink D."/>
            <person name="Oliveira J.V."/>
            <person name="Vesth T.C."/>
            <person name="Visser J."/>
            <person name="Yu J.-H."/>
            <person name="Zhou M."/>
            <person name="Andersen M.R."/>
            <person name="Archer D.B."/>
            <person name="Baker S.E."/>
            <person name="Benoit I."/>
            <person name="Brakhage A.A."/>
            <person name="Braus G.H."/>
            <person name="Fischer R."/>
            <person name="Frisvad J.C."/>
            <person name="Goldman G.H."/>
            <person name="Houbraken J."/>
            <person name="Oakley B."/>
            <person name="Pocsi I."/>
            <person name="Scazzocchio C."/>
            <person name="Seiboth B."/>
            <person name="vanKuyk P.A."/>
            <person name="Wortman J."/>
            <person name="Dyer P.S."/>
            <person name="Grigoriev I.V."/>
        </authorList>
    </citation>
    <scope>NUCLEOTIDE SEQUENCE [LARGE SCALE GENOMIC DNA]</scope>
    <source>
        <strain evidence="2">CBS 101740 / IMI 381727 / IBT 21946</strain>
    </source>
</reference>
<dbReference type="EMBL" id="KV878687">
    <property type="protein sequence ID" value="OJJ70067.1"/>
    <property type="molecule type" value="Genomic_DNA"/>
</dbReference>
<keyword evidence="2" id="KW-1185">Reference proteome</keyword>
<dbReference type="VEuPathDB" id="FungiDB:ASPBRDRAFT_197773"/>
<organism evidence="1 2">
    <name type="scientific">Aspergillus brasiliensis (strain CBS 101740 / IMI 381727 / IBT 21946)</name>
    <dbReference type="NCBI Taxonomy" id="767769"/>
    <lineage>
        <taxon>Eukaryota</taxon>
        <taxon>Fungi</taxon>
        <taxon>Dikarya</taxon>
        <taxon>Ascomycota</taxon>
        <taxon>Pezizomycotina</taxon>
        <taxon>Eurotiomycetes</taxon>
        <taxon>Eurotiomycetidae</taxon>
        <taxon>Eurotiales</taxon>
        <taxon>Aspergillaceae</taxon>
        <taxon>Aspergillus</taxon>
        <taxon>Aspergillus subgen. Circumdati</taxon>
    </lineage>
</organism>
<dbReference type="AlphaFoldDB" id="A0A1L9UEH8"/>
<dbReference type="STRING" id="767769.A0A1L9UEH8"/>
<name>A0A1L9UEH8_ASPBC</name>
<evidence type="ECO:0000313" key="1">
    <source>
        <dbReference type="EMBL" id="OJJ70067.1"/>
    </source>
</evidence>
<sequence>MEEILIRLEKNVKDAISKISIRKRGKTIDKQIDTCFDLAKTETQKQQQVEKSSRPLKPVTTLKPEEIPVVFGISEDASSGKWNIPSRDRLPVPQHLRAMLSDIDIVTKGSPRNEAQTRTRIDAILISTLAAARKDGSTAQTRDSISSMGSVHSVHLQFEKDIHLPWDIENKPHMLSGRIDYSLWYGNPGDMEANLVVCEAKKQGESGRYQALGYMAMIHKARKMAGRKDTSVWGIATDSFSWDFLHLDNDQYTMCTYHWNHGQAVEVVSTLRKIIDHASGLIGGTVLGRKRTLEEASEIDFQSSM</sequence>
<dbReference type="OrthoDB" id="2103397at2759"/>
<protein>
    <submittedName>
        <fullName evidence="1">Uncharacterized protein</fullName>
    </submittedName>
</protein>
<dbReference type="GeneID" id="93573625"/>
<dbReference type="Proteomes" id="UP000184499">
    <property type="component" value="Unassembled WGS sequence"/>
</dbReference>
<gene>
    <name evidence="1" type="ORF">ASPBRDRAFT_197773</name>
</gene>
<evidence type="ECO:0000313" key="2">
    <source>
        <dbReference type="Proteomes" id="UP000184499"/>
    </source>
</evidence>
<dbReference type="RefSeq" id="XP_067477316.1">
    <property type="nucleotide sequence ID" value="XM_067621137.1"/>
</dbReference>
<accession>A0A1L9UEH8</accession>
<dbReference type="OMA" id="IRPNGEW"/>
<proteinExistence type="predicted"/>